<dbReference type="InterPro" id="IPR015797">
    <property type="entry name" value="NUDIX_hydrolase-like_dom_sf"/>
</dbReference>
<comment type="cofactor">
    <cofactor evidence="1">
        <name>Mg(2+)</name>
        <dbReference type="ChEBI" id="CHEBI:18420"/>
    </cofactor>
</comment>
<dbReference type="PROSITE" id="PS51462">
    <property type="entry name" value="NUDIX"/>
    <property type="match status" value="1"/>
</dbReference>
<evidence type="ECO:0000256" key="2">
    <source>
        <dbReference type="ARBA" id="ARBA00022801"/>
    </source>
</evidence>
<evidence type="ECO:0000259" key="4">
    <source>
        <dbReference type="PROSITE" id="PS51462"/>
    </source>
</evidence>
<keyword evidence="6" id="KW-1185">Reference proteome</keyword>
<dbReference type="InterPro" id="IPR020084">
    <property type="entry name" value="NUDIX_hydrolase_CS"/>
</dbReference>
<dbReference type="Gene3D" id="3.90.79.10">
    <property type="entry name" value="Nucleoside Triphosphate Pyrophosphohydrolase"/>
    <property type="match status" value="1"/>
</dbReference>
<evidence type="ECO:0000256" key="3">
    <source>
        <dbReference type="RuleBase" id="RU003476"/>
    </source>
</evidence>
<dbReference type="Pfam" id="PF00293">
    <property type="entry name" value="NUDIX"/>
    <property type="match status" value="1"/>
</dbReference>
<dbReference type="InterPro" id="IPR020476">
    <property type="entry name" value="Nudix_hydrolase"/>
</dbReference>
<dbReference type="CDD" id="cd02883">
    <property type="entry name" value="NUDIX_Hydrolase"/>
    <property type="match status" value="1"/>
</dbReference>
<dbReference type="RefSeq" id="WP_133234674.1">
    <property type="nucleotide sequence ID" value="NZ_SMRT01000018.1"/>
</dbReference>
<sequence length="151" mass="17029">MMKTSIVLVASVSIVRDNKVLIIKENKPSIRNKWNFPGGRIEPGEDILDAAHREVKEETGYDVKLTGTTGIYNFISDTNNQVIMFHFTGEIIGGSLQLDDIEINEYKWIMASDLLIPNLYEIRGADVIKQIVENLINGKNHPVSLYNPKLT</sequence>
<dbReference type="GO" id="GO:0016787">
    <property type="term" value="F:hydrolase activity"/>
    <property type="evidence" value="ECO:0007669"/>
    <property type="project" value="UniProtKB-KW"/>
</dbReference>
<protein>
    <submittedName>
        <fullName evidence="5">NUDIX hydrolase</fullName>
    </submittedName>
</protein>
<reference evidence="5 6" key="1">
    <citation type="submission" date="2019-03" db="EMBL/GenBank/DDBJ databases">
        <title>This is whole genome sequence of Paenibacillus sp MS74 strain.</title>
        <authorList>
            <person name="Trinh H.N."/>
        </authorList>
    </citation>
    <scope>NUCLEOTIDE SEQUENCE [LARGE SCALE GENOMIC DNA]</scope>
    <source>
        <strain evidence="5 6">MS74</strain>
    </source>
</reference>
<evidence type="ECO:0000313" key="6">
    <source>
        <dbReference type="Proteomes" id="UP000295636"/>
    </source>
</evidence>
<dbReference type="EMBL" id="SMRT01000018">
    <property type="protein sequence ID" value="TDF93042.1"/>
    <property type="molecule type" value="Genomic_DNA"/>
</dbReference>
<dbReference type="Proteomes" id="UP000295636">
    <property type="component" value="Unassembled WGS sequence"/>
</dbReference>
<dbReference type="PROSITE" id="PS00893">
    <property type="entry name" value="NUDIX_BOX"/>
    <property type="match status" value="1"/>
</dbReference>
<name>A0A4R5KDP7_9BACL</name>
<dbReference type="InterPro" id="IPR000086">
    <property type="entry name" value="NUDIX_hydrolase_dom"/>
</dbReference>
<dbReference type="PANTHER" id="PTHR43046">
    <property type="entry name" value="GDP-MANNOSE MANNOSYL HYDROLASE"/>
    <property type="match status" value="1"/>
</dbReference>
<comment type="caution">
    <text evidence="5">The sequence shown here is derived from an EMBL/GenBank/DDBJ whole genome shotgun (WGS) entry which is preliminary data.</text>
</comment>
<dbReference type="PRINTS" id="PR00502">
    <property type="entry name" value="NUDIXFAMILY"/>
</dbReference>
<gene>
    <name evidence="5" type="ORF">E1757_28705</name>
</gene>
<comment type="similarity">
    <text evidence="3">Belongs to the Nudix hydrolase family.</text>
</comment>
<evidence type="ECO:0000256" key="1">
    <source>
        <dbReference type="ARBA" id="ARBA00001946"/>
    </source>
</evidence>
<dbReference type="AlphaFoldDB" id="A0A4R5KDP7"/>
<dbReference type="PANTHER" id="PTHR43046:SF14">
    <property type="entry name" value="MUTT_NUDIX FAMILY PROTEIN"/>
    <property type="match status" value="1"/>
</dbReference>
<dbReference type="SUPFAM" id="SSF55811">
    <property type="entry name" value="Nudix"/>
    <property type="match status" value="1"/>
</dbReference>
<organism evidence="5 6">
    <name type="scientific">Paenibacillus piri</name>
    <dbReference type="NCBI Taxonomy" id="2547395"/>
    <lineage>
        <taxon>Bacteria</taxon>
        <taxon>Bacillati</taxon>
        <taxon>Bacillota</taxon>
        <taxon>Bacilli</taxon>
        <taxon>Bacillales</taxon>
        <taxon>Paenibacillaceae</taxon>
        <taxon>Paenibacillus</taxon>
    </lineage>
</organism>
<proteinExistence type="inferred from homology"/>
<feature type="domain" description="Nudix hydrolase" evidence="4">
    <location>
        <begin position="5"/>
        <end position="132"/>
    </location>
</feature>
<dbReference type="OrthoDB" id="9800077at2"/>
<keyword evidence="2 3" id="KW-0378">Hydrolase</keyword>
<evidence type="ECO:0000313" key="5">
    <source>
        <dbReference type="EMBL" id="TDF93042.1"/>
    </source>
</evidence>
<accession>A0A4R5KDP7</accession>